<dbReference type="GO" id="GO:0046654">
    <property type="term" value="P:tetrahydrofolate biosynthetic process"/>
    <property type="evidence" value="ECO:0007669"/>
    <property type="project" value="InterPro"/>
</dbReference>
<comment type="pathway">
    <text evidence="1">Cofactor biosynthesis; tetrahydrofolate biosynthesis; 5,6,7,8-tetrahydrofolate from 7,8-dihydrofolate: step 1/1.</text>
</comment>
<dbReference type="Pfam" id="PF00186">
    <property type="entry name" value="DHFR_1"/>
    <property type="match status" value="1"/>
</dbReference>
<dbReference type="GO" id="GO:0046452">
    <property type="term" value="P:dihydrofolate metabolic process"/>
    <property type="evidence" value="ECO:0007669"/>
    <property type="project" value="TreeGrafter"/>
</dbReference>
<accession>A0A3B1A276</accession>
<dbReference type="GO" id="GO:0004146">
    <property type="term" value="F:dihydrofolate reductase activity"/>
    <property type="evidence" value="ECO:0007669"/>
    <property type="project" value="UniProtKB-EC"/>
</dbReference>
<dbReference type="FunFam" id="3.40.430.10:FF:000001">
    <property type="entry name" value="Dihydrofolate reductase"/>
    <property type="match status" value="1"/>
</dbReference>
<dbReference type="InterPro" id="IPR001796">
    <property type="entry name" value="DHFR_dom"/>
</dbReference>
<evidence type="ECO:0000259" key="6">
    <source>
        <dbReference type="PROSITE" id="PS51330"/>
    </source>
</evidence>
<dbReference type="PANTHER" id="PTHR48069">
    <property type="entry name" value="DIHYDROFOLATE REDUCTASE"/>
    <property type="match status" value="1"/>
</dbReference>
<dbReference type="PIRSF" id="PIRSF000194">
    <property type="entry name" value="DHFR"/>
    <property type="match status" value="1"/>
</dbReference>
<gene>
    <name evidence="7" type="ORF">MNBD_GAMMA21-2066</name>
</gene>
<dbReference type="SUPFAM" id="SSF53597">
    <property type="entry name" value="Dihydrofolate reductase-like"/>
    <property type="match status" value="1"/>
</dbReference>
<evidence type="ECO:0000313" key="7">
    <source>
        <dbReference type="EMBL" id="VAW94243.1"/>
    </source>
</evidence>
<reference evidence="7" key="1">
    <citation type="submission" date="2018-06" db="EMBL/GenBank/DDBJ databases">
        <authorList>
            <person name="Zhirakovskaya E."/>
        </authorList>
    </citation>
    <scope>NUCLEOTIDE SEQUENCE</scope>
</reference>
<feature type="domain" description="DHFR" evidence="6">
    <location>
        <begin position="1"/>
        <end position="157"/>
    </location>
</feature>
<keyword evidence="4" id="KW-0521">NADP</keyword>
<name>A0A3B1A276_9ZZZZ</name>
<dbReference type="EC" id="1.5.1.3" evidence="2"/>
<dbReference type="GO" id="GO:0043168">
    <property type="term" value="F:anion binding"/>
    <property type="evidence" value="ECO:0007669"/>
    <property type="project" value="UniProtKB-ARBA"/>
</dbReference>
<keyword evidence="5 7" id="KW-0560">Oxidoreductase</keyword>
<dbReference type="GO" id="GO:0046655">
    <property type="term" value="P:folic acid metabolic process"/>
    <property type="evidence" value="ECO:0007669"/>
    <property type="project" value="TreeGrafter"/>
</dbReference>
<dbReference type="CDD" id="cd00209">
    <property type="entry name" value="DHFR"/>
    <property type="match status" value="1"/>
</dbReference>
<dbReference type="InterPro" id="IPR017925">
    <property type="entry name" value="DHFR_CS"/>
</dbReference>
<dbReference type="PROSITE" id="PS51330">
    <property type="entry name" value="DHFR_2"/>
    <property type="match status" value="1"/>
</dbReference>
<dbReference type="InterPro" id="IPR012259">
    <property type="entry name" value="DHFR"/>
</dbReference>
<proteinExistence type="predicted"/>
<dbReference type="AlphaFoldDB" id="A0A3B1A276"/>
<evidence type="ECO:0000256" key="3">
    <source>
        <dbReference type="ARBA" id="ARBA00022563"/>
    </source>
</evidence>
<protein>
    <recommendedName>
        <fullName evidence="2">dihydrofolate reductase</fullName>
        <ecNumber evidence="2">1.5.1.3</ecNumber>
    </recommendedName>
</protein>
<evidence type="ECO:0000256" key="4">
    <source>
        <dbReference type="ARBA" id="ARBA00022857"/>
    </source>
</evidence>
<dbReference type="EMBL" id="UOFR01000025">
    <property type="protein sequence ID" value="VAW94243.1"/>
    <property type="molecule type" value="Genomic_DNA"/>
</dbReference>
<dbReference type="PROSITE" id="PS00075">
    <property type="entry name" value="DHFR_1"/>
    <property type="match status" value="1"/>
</dbReference>
<dbReference type="PRINTS" id="PR00070">
    <property type="entry name" value="DHFR"/>
</dbReference>
<evidence type="ECO:0000256" key="2">
    <source>
        <dbReference type="ARBA" id="ARBA00012856"/>
    </source>
</evidence>
<sequence>MTPERVIGIENALPWKLPADMKWFRQHTLGKPVVMGRKTYESFGARPLPERHNIVVSRDKNYAAGAATVAYSIDDAIKKAIEQNPDVDEIMIIGGASFYEQTLPIADRMYLTEVHTRLNGDAWFPEFDETQWQVSETHTHEVDEKNSYAMSFNIFSRVTR</sequence>
<dbReference type="GO" id="GO:0006730">
    <property type="term" value="P:one-carbon metabolic process"/>
    <property type="evidence" value="ECO:0007669"/>
    <property type="project" value="UniProtKB-KW"/>
</dbReference>
<dbReference type="InterPro" id="IPR024072">
    <property type="entry name" value="DHFR-like_dom_sf"/>
</dbReference>
<organism evidence="7">
    <name type="scientific">hydrothermal vent metagenome</name>
    <dbReference type="NCBI Taxonomy" id="652676"/>
    <lineage>
        <taxon>unclassified sequences</taxon>
        <taxon>metagenomes</taxon>
        <taxon>ecological metagenomes</taxon>
    </lineage>
</organism>
<evidence type="ECO:0000256" key="5">
    <source>
        <dbReference type="ARBA" id="ARBA00023002"/>
    </source>
</evidence>
<dbReference type="PANTHER" id="PTHR48069:SF3">
    <property type="entry name" value="DIHYDROFOLATE REDUCTASE"/>
    <property type="match status" value="1"/>
</dbReference>
<keyword evidence="3" id="KW-0554">One-carbon metabolism</keyword>
<dbReference type="GO" id="GO:0005829">
    <property type="term" value="C:cytosol"/>
    <property type="evidence" value="ECO:0007669"/>
    <property type="project" value="TreeGrafter"/>
</dbReference>
<dbReference type="Gene3D" id="3.40.430.10">
    <property type="entry name" value="Dihydrofolate Reductase, subunit A"/>
    <property type="match status" value="1"/>
</dbReference>
<dbReference type="GO" id="GO:0050661">
    <property type="term" value="F:NADP binding"/>
    <property type="evidence" value="ECO:0007669"/>
    <property type="project" value="InterPro"/>
</dbReference>
<evidence type="ECO:0000256" key="1">
    <source>
        <dbReference type="ARBA" id="ARBA00004903"/>
    </source>
</evidence>